<sequence length="293" mass="33591">MRIPAKLKPLLEEGYISNVVQNLKSGKEADVFLVESRGGLCCAKVYKDHTARSFRSHASYEDGRKTGNSRRDRAMRKKSRYGRAVHEQEWHQAEVNALSRLHALGISVPEAHFFLDGVLVMEAVLNKEENVALPLIREEFTPQEAALFHVRLIRECAAMLCEGIIHGDLSPYNILRGAEGPVIIDLPQWVDAAQHTRAREFFLRDVHNVTSFFSTFHPPLSSCRYGEEMWELYTRGELSPRSPLTGEWKDDRTDIEMGDTLFLIRHAEAEEMERRERLAARLEGREDAGEYRN</sequence>
<dbReference type="InterPro" id="IPR051272">
    <property type="entry name" value="RIO-type_Ser/Thr_kinase"/>
</dbReference>
<dbReference type="PANTHER" id="PTHR45723">
    <property type="entry name" value="SERINE/THREONINE-PROTEIN KINASE RIO1"/>
    <property type="match status" value="1"/>
</dbReference>
<comment type="catalytic activity">
    <reaction evidence="10">
        <text>L-threonyl-[protein] + ATP = O-phospho-L-threonyl-[protein] + ADP + H(+)</text>
        <dbReference type="Rhea" id="RHEA:46608"/>
        <dbReference type="Rhea" id="RHEA-COMP:11060"/>
        <dbReference type="Rhea" id="RHEA-COMP:11605"/>
        <dbReference type="ChEBI" id="CHEBI:15378"/>
        <dbReference type="ChEBI" id="CHEBI:30013"/>
        <dbReference type="ChEBI" id="CHEBI:30616"/>
        <dbReference type="ChEBI" id="CHEBI:61977"/>
        <dbReference type="ChEBI" id="CHEBI:456216"/>
        <dbReference type="EC" id="2.7.11.1"/>
    </reaction>
</comment>
<dbReference type="InterPro" id="IPR000687">
    <property type="entry name" value="RIO_kinase"/>
</dbReference>
<keyword evidence="15" id="KW-1185">Reference proteome</keyword>
<accession>U7DAI4</accession>
<evidence type="ECO:0000256" key="9">
    <source>
        <dbReference type="ARBA" id="ARBA00022842"/>
    </source>
</evidence>
<evidence type="ECO:0000256" key="4">
    <source>
        <dbReference type="ARBA" id="ARBA00022679"/>
    </source>
</evidence>
<gene>
    <name evidence="14" type="ORF">CALK_0536</name>
</gene>
<keyword evidence="5" id="KW-0479">Metal-binding</keyword>
<dbReference type="RefSeq" id="WP_022636070.1">
    <property type="nucleotide sequence ID" value="NZ_ASJR01000003.1"/>
</dbReference>
<keyword evidence="7 14" id="KW-0418">Kinase</keyword>
<keyword evidence="8" id="KW-0067">ATP-binding</keyword>
<dbReference type="Gene3D" id="3.30.200.20">
    <property type="entry name" value="Phosphorylase Kinase, domain 1"/>
    <property type="match status" value="1"/>
</dbReference>
<dbReference type="SUPFAM" id="SSF56112">
    <property type="entry name" value="Protein kinase-like (PK-like)"/>
    <property type="match status" value="1"/>
</dbReference>
<dbReference type="EC" id="2.7.11.1" evidence="2"/>
<proteinExistence type="inferred from homology"/>
<dbReference type="AlphaFoldDB" id="U7DAI4"/>
<keyword evidence="4" id="KW-0808">Transferase</keyword>
<evidence type="ECO:0000256" key="7">
    <source>
        <dbReference type="ARBA" id="ARBA00022777"/>
    </source>
</evidence>
<dbReference type="OrthoDB" id="9795258at2"/>
<evidence type="ECO:0000256" key="10">
    <source>
        <dbReference type="ARBA" id="ARBA00047899"/>
    </source>
</evidence>
<evidence type="ECO:0000256" key="3">
    <source>
        <dbReference type="ARBA" id="ARBA00022527"/>
    </source>
</evidence>
<name>U7DAI4_9BACT</name>
<dbReference type="InterPro" id="IPR011009">
    <property type="entry name" value="Kinase-like_dom_sf"/>
</dbReference>
<feature type="region of interest" description="Disordered" evidence="12">
    <location>
        <begin position="57"/>
        <end position="78"/>
    </location>
</feature>
<evidence type="ECO:0000256" key="8">
    <source>
        <dbReference type="ARBA" id="ARBA00022840"/>
    </source>
</evidence>
<dbReference type="GO" id="GO:0046872">
    <property type="term" value="F:metal ion binding"/>
    <property type="evidence" value="ECO:0007669"/>
    <property type="project" value="UniProtKB-KW"/>
</dbReference>
<evidence type="ECO:0000313" key="15">
    <source>
        <dbReference type="Proteomes" id="UP000017148"/>
    </source>
</evidence>
<dbReference type="Proteomes" id="UP000017148">
    <property type="component" value="Unassembled WGS sequence"/>
</dbReference>
<dbReference type="SMART" id="SM00090">
    <property type="entry name" value="RIO"/>
    <property type="match status" value="1"/>
</dbReference>
<dbReference type="Pfam" id="PF01163">
    <property type="entry name" value="RIO1"/>
    <property type="match status" value="1"/>
</dbReference>
<dbReference type="EMBL" id="ASJR01000003">
    <property type="protein sequence ID" value="ERP39042.1"/>
    <property type="molecule type" value="Genomic_DNA"/>
</dbReference>
<keyword evidence="6" id="KW-0547">Nucleotide-binding</keyword>
<evidence type="ECO:0000256" key="1">
    <source>
        <dbReference type="ARBA" id="ARBA00009196"/>
    </source>
</evidence>
<keyword evidence="3 14" id="KW-0723">Serine/threonine-protein kinase</keyword>
<comment type="similarity">
    <text evidence="1">Belongs to the protein kinase superfamily. RIO-type Ser/Thr kinase family.</text>
</comment>
<evidence type="ECO:0000256" key="5">
    <source>
        <dbReference type="ARBA" id="ARBA00022723"/>
    </source>
</evidence>
<dbReference type="Gene3D" id="1.10.510.10">
    <property type="entry name" value="Transferase(Phosphotransferase) domain 1"/>
    <property type="match status" value="1"/>
</dbReference>
<organism evidence="14 15">
    <name type="scientific">Chitinivibrio alkaliphilus ACht1</name>
    <dbReference type="NCBI Taxonomy" id="1313304"/>
    <lineage>
        <taxon>Bacteria</taxon>
        <taxon>Pseudomonadati</taxon>
        <taxon>Fibrobacterota</taxon>
        <taxon>Chitinivibrionia</taxon>
        <taxon>Chitinivibrionales</taxon>
        <taxon>Chitinivibrionaceae</taxon>
        <taxon>Chitinivibrio</taxon>
    </lineage>
</organism>
<protein>
    <recommendedName>
        <fullName evidence="2">non-specific serine/threonine protein kinase</fullName>
        <ecNumber evidence="2">2.7.11.1</ecNumber>
    </recommendedName>
</protein>
<reference evidence="14 15" key="1">
    <citation type="journal article" date="2013" name="Environ. Microbiol.">
        <title>Genome analysis of Chitinivibrio alkaliphilus gen. nov., sp. nov., a novel extremely haloalkaliphilic anaerobic chitinolytic bacterium from the candidate phylum Termite Group 3.</title>
        <authorList>
            <person name="Sorokin D.Y."/>
            <person name="Gumerov V.M."/>
            <person name="Rakitin A.L."/>
            <person name="Beletsky A.V."/>
            <person name="Damste J.S."/>
            <person name="Muyzer G."/>
            <person name="Mardanov A.V."/>
            <person name="Ravin N.V."/>
        </authorList>
    </citation>
    <scope>NUCLEOTIDE SEQUENCE [LARGE SCALE GENOMIC DNA]</scope>
    <source>
        <strain evidence="14 15">ACht1</strain>
    </source>
</reference>
<evidence type="ECO:0000256" key="11">
    <source>
        <dbReference type="ARBA" id="ARBA00048679"/>
    </source>
</evidence>
<comment type="catalytic activity">
    <reaction evidence="11">
        <text>L-seryl-[protein] + ATP = O-phospho-L-seryl-[protein] + ADP + H(+)</text>
        <dbReference type="Rhea" id="RHEA:17989"/>
        <dbReference type="Rhea" id="RHEA-COMP:9863"/>
        <dbReference type="Rhea" id="RHEA-COMP:11604"/>
        <dbReference type="ChEBI" id="CHEBI:15378"/>
        <dbReference type="ChEBI" id="CHEBI:29999"/>
        <dbReference type="ChEBI" id="CHEBI:30616"/>
        <dbReference type="ChEBI" id="CHEBI:83421"/>
        <dbReference type="ChEBI" id="CHEBI:456216"/>
        <dbReference type="EC" id="2.7.11.1"/>
    </reaction>
</comment>
<evidence type="ECO:0000256" key="6">
    <source>
        <dbReference type="ARBA" id="ARBA00022741"/>
    </source>
</evidence>
<comment type="caution">
    <text evidence="14">The sequence shown here is derived from an EMBL/GenBank/DDBJ whole genome shotgun (WGS) entry which is preliminary data.</text>
</comment>
<feature type="domain" description="RIO kinase" evidence="13">
    <location>
        <begin position="7"/>
        <end position="235"/>
    </location>
</feature>
<dbReference type="eggNOG" id="COG1718">
    <property type="taxonomic scope" value="Bacteria"/>
</dbReference>
<dbReference type="InterPro" id="IPR018934">
    <property type="entry name" value="RIO_dom"/>
</dbReference>
<dbReference type="GO" id="GO:0004674">
    <property type="term" value="F:protein serine/threonine kinase activity"/>
    <property type="evidence" value="ECO:0007669"/>
    <property type="project" value="UniProtKB-KW"/>
</dbReference>
<evidence type="ECO:0000313" key="14">
    <source>
        <dbReference type="EMBL" id="ERP39042.1"/>
    </source>
</evidence>
<feature type="compositionally biased region" description="Basic and acidic residues" evidence="12">
    <location>
        <begin position="58"/>
        <end position="72"/>
    </location>
</feature>
<evidence type="ECO:0000256" key="12">
    <source>
        <dbReference type="SAM" id="MobiDB-lite"/>
    </source>
</evidence>
<evidence type="ECO:0000256" key="2">
    <source>
        <dbReference type="ARBA" id="ARBA00012513"/>
    </source>
</evidence>
<keyword evidence="9" id="KW-0460">Magnesium</keyword>
<dbReference type="STRING" id="1313304.CALK_0536"/>
<dbReference type="GO" id="GO:0005524">
    <property type="term" value="F:ATP binding"/>
    <property type="evidence" value="ECO:0007669"/>
    <property type="project" value="UniProtKB-KW"/>
</dbReference>
<evidence type="ECO:0000259" key="13">
    <source>
        <dbReference type="SMART" id="SM00090"/>
    </source>
</evidence>